<dbReference type="EMBL" id="KQ030515">
    <property type="protein sequence ID" value="KJZ75799.1"/>
    <property type="molecule type" value="Genomic_DNA"/>
</dbReference>
<dbReference type="InterPro" id="IPR036282">
    <property type="entry name" value="Glutathione-S-Trfase_C_sf"/>
</dbReference>
<dbReference type="Pfam" id="PF13410">
    <property type="entry name" value="GST_C_2"/>
    <property type="match status" value="1"/>
</dbReference>
<accession>A0A0F8A5R7</accession>
<protein>
    <submittedName>
        <fullName evidence="1">Uncharacterized protein</fullName>
    </submittedName>
</protein>
<dbReference type="Gene3D" id="1.20.1050.10">
    <property type="match status" value="1"/>
</dbReference>
<evidence type="ECO:0000313" key="1">
    <source>
        <dbReference type="EMBL" id="KJZ75799.1"/>
    </source>
</evidence>
<dbReference type="AlphaFoldDB" id="A0A0F8A5R7"/>
<organism evidence="1 2">
    <name type="scientific">Hirsutella minnesotensis 3608</name>
    <dbReference type="NCBI Taxonomy" id="1043627"/>
    <lineage>
        <taxon>Eukaryota</taxon>
        <taxon>Fungi</taxon>
        <taxon>Dikarya</taxon>
        <taxon>Ascomycota</taxon>
        <taxon>Pezizomycotina</taxon>
        <taxon>Sordariomycetes</taxon>
        <taxon>Hypocreomycetidae</taxon>
        <taxon>Hypocreales</taxon>
        <taxon>Ophiocordycipitaceae</taxon>
        <taxon>Hirsutella</taxon>
    </lineage>
</organism>
<evidence type="ECO:0000313" key="2">
    <source>
        <dbReference type="Proteomes" id="UP000054481"/>
    </source>
</evidence>
<reference evidence="1 2" key="1">
    <citation type="journal article" date="2014" name="Genome Biol. Evol.">
        <title>Comparative genomics and transcriptomics analyses reveal divergent lifestyle features of nematode endoparasitic fungus Hirsutella minnesotensis.</title>
        <authorList>
            <person name="Lai Y."/>
            <person name="Liu K."/>
            <person name="Zhang X."/>
            <person name="Zhang X."/>
            <person name="Li K."/>
            <person name="Wang N."/>
            <person name="Shu C."/>
            <person name="Wu Y."/>
            <person name="Wang C."/>
            <person name="Bushley K.E."/>
            <person name="Xiang M."/>
            <person name="Liu X."/>
        </authorList>
    </citation>
    <scope>NUCLEOTIDE SEQUENCE [LARGE SCALE GENOMIC DNA]</scope>
    <source>
        <strain evidence="1 2">3608</strain>
    </source>
</reference>
<dbReference type="SUPFAM" id="SSF47616">
    <property type="entry name" value="GST C-terminal domain-like"/>
    <property type="match status" value="1"/>
</dbReference>
<gene>
    <name evidence="1" type="ORF">HIM_04956</name>
</gene>
<dbReference type="OrthoDB" id="412788at2759"/>
<dbReference type="Gene3D" id="3.40.30.10">
    <property type="entry name" value="Glutaredoxin"/>
    <property type="match status" value="1"/>
</dbReference>
<sequence>MTDDSRAVYTLHYFPFSLYSLMARFAFVLGRELNPATAPTLEIRLVSTLNQDNLSEAYLTQVNKKGQVPALTSPALESTLDDSYAIAKWLCKRQPELLPEEHRETIERLMDKLYTFHAKVLLEPPENQKHGVPNQAAAMLESTELTEGHRRALEIKSLFHDTFFSWTLDPNGIVKGQEQAREFLRELDVLLGENGEEKKWLFGPKPTILDAYAWTLVARLMEWNRFDVIPERVRRFTEKVLKTEEWNKVTHGRPTRWTESVGDVAKLNPI</sequence>
<dbReference type="Proteomes" id="UP000054481">
    <property type="component" value="Unassembled WGS sequence"/>
</dbReference>
<proteinExistence type="predicted"/>
<dbReference type="SUPFAM" id="SSF52833">
    <property type="entry name" value="Thioredoxin-like"/>
    <property type="match status" value="1"/>
</dbReference>
<keyword evidence="2" id="KW-1185">Reference proteome</keyword>
<name>A0A0F8A5R7_9HYPO</name>
<dbReference type="InterPro" id="IPR036249">
    <property type="entry name" value="Thioredoxin-like_sf"/>
</dbReference>
<dbReference type="CDD" id="cd00570">
    <property type="entry name" value="GST_N_family"/>
    <property type="match status" value="1"/>
</dbReference>